<name>A0A0J7J4G6_9GAMM</name>
<evidence type="ECO:0000256" key="9">
    <source>
        <dbReference type="SAM" id="Phobius"/>
    </source>
</evidence>
<dbReference type="PROSITE" id="PS50111">
    <property type="entry name" value="CHEMOTAXIS_TRANSDUC_2"/>
    <property type="match status" value="1"/>
</dbReference>
<dbReference type="SMART" id="SM00283">
    <property type="entry name" value="MA"/>
    <property type="match status" value="1"/>
</dbReference>
<keyword evidence="2" id="KW-0145">Chemotaxis</keyword>
<reference evidence="12 13" key="1">
    <citation type="submission" date="2015-06" db="EMBL/GenBank/DDBJ databases">
        <title>Marinobacter subterrani, a genetically tractable neutrophilic iron-oxidizing strain isolated from the Soudan Iron Mine.</title>
        <authorList>
            <person name="Bonis B.M."/>
            <person name="Gralnick J.A."/>
        </authorList>
    </citation>
    <scope>NUCLEOTIDE SEQUENCE [LARGE SCALE GENOMIC DNA]</scope>
    <source>
        <strain evidence="12 13">JG233</strain>
    </source>
</reference>
<evidence type="ECO:0000256" key="4">
    <source>
        <dbReference type="ARBA" id="ARBA00022989"/>
    </source>
</evidence>
<dbReference type="EMBL" id="LFBU01000002">
    <property type="protein sequence ID" value="KMQ73067.1"/>
    <property type="molecule type" value="Genomic_DNA"/>
</dbReference>
<dbReference type="STRING" id="1658765.Msub_20263"/>
<feature type="domain" description="Methyl-accepting transducer" evidence="10">
    <location>
        <begin position="344"/>
        <end position="580"/>
    </location>
</feature>
<dbReference type="AlphaFoldDB" id="A0A0J7J4G6"/>
<accession>A0A0J7J4G6</accession>
<evidence type="ECO:0000256" key="6">
    <source>
        <dbReference type="ARBA" id="ARBA00023224"/>
    </source>
</evidence>
<dbReference type="CDD" id="cd11386">
    <property type="entry name" value="MCP_signal"/>
    <property type="match status" value="1"/>
</dbReference>
<keyword evidence="13" id="KW-1185">Reference proteome</keyword>
<comment type="caution">
    <text evidence="12">The sequence shown here is derived from an EMBL/GenBank/DDBJ whole genome shotgun (WGS) entry which is preliminary data.</text>
</comment>
<dbReference type="GO" id="GO:0016020">
    <property type="term" value="C:membrane"/>
    <property type="evidence" value="ECO:0007669"/>
    <property type="project" value="UniProtKB-SubCell"/>
</dbReference>
<feature type="domain" description="HAMP" evidence="11">
    <location>
        <begin position="287"/>
        <end position="339"/>
    </location>
</feature>
<dbReference type="PANTHER" id="PTHR32089:SF120">
    <property type="entry name" value="METHYL-ACCEPTING CHEMOTAXIS PROTEIN TLPQ"/>
    <property type="match status" value="1"/>
</dbReference>
<dbReference type="SUPFAM" id="SSF58104">
    <property type="entry name" value="Methyl-accepting chemotaxis protein (MCP) signaling domain"/>
    <property type="match status" value="1"/>
</dbReference>
<dbReference type="InterPro" id="IPR004089">
    <property type="entry name" value="MCPsignal_dom"/>
</dbReference>
<dbReference type="RefSeq" id="WP_048498001.1">
    <property type="nucleotide sequence ID" value="NZ_LFBU01000002.1"/>
</dbReference>
<dbReference type="InterPro" id="IPR032255">
    <property type="entry name" value="HBM"/>
</dbReference>
<evidence type="ECO:0000313" key="13">
    <source>
        <dbReference type="Proteomes" id="UP000036102"/>
    </source>
</evidence>
<evidence type="ECO:0000256" key="7">
    <source>
        <dbReference type="ARBA" id="ARBA00029447"/>
    </source>
</evidence>
<dbReference type="GO" id="GO:0007165">
    <property type="term" value="P:signal transduction"/>
    <property type="evidence" value="ECO:0007669"/>
    <property type="project" value="UniProtKB-KW"/>
</dbReference>
<evidence type="ECO:0000256" key="2">
    <source>
        <dbReference type="ARBA" id="ARBA00022500"/>
    </source>
</evidence>
<comment type="similarity">
    <text evidence="7">Belongs to the methyl-accepting chemotaxis (MCP) protein family.</text>
</comment>
<proteinExistence type="inferred from homology"/>
<evidence type="ECO:0000259" key="10">
    <source>
        <dbReference type="PROSITE" id="PS50111"/>
    </source>
</evidence>
<dbReference type="PRINTS" id="PR00260">
    <property type="entry name" value="CHEMTRNSDUCR"/>
</dbReference>
<gene>
    <name evidence="12" type="ORF">Msub_20263</name>
</gene>
<dbReference type="Pfam" id="PF00015">
    <property type="entry name" value="MCPsignal"/>
    <property type="match status" value="1"/>
</dbReference>
<dbReference type="CDD" id="cd06225">
    <property type="entry name" value="HAMP"/>
    <property type="match status" value="1"/>
</dbReference>
<feature type="transmembrane region" description="Helical" evidence="9">
    <location>
        <begin position="263"/>
        <end position="286"/>
    </location>
</feature>
<keyword evidence="6 8" id="KW-0807">Transducer</keyword>
<dbReference type="GO" id="GO:0004888">
    <property type="term" value="F:transmembrane signaling receptor activity"/>
    <property type="evidence" value="ECO:0007669"/>
    <property type="project" value="InterPro"/>
</dbReference>
<evidence type="ECO:0000256" key="3">
    <source>
        <dbReference type="ARBA" id="ARBA00022692"/>
    </source>
</evidence>
<keyword evidence="3 9" id="KW-0812">Transmembrane</keyword>
<comment type="subcellular location">
    <subcellularLocation>
        <location evidence="1">Membrane</location>
        <topology evidence="1">Multi-pass membrane protein</topology>
    </subcellularLocation>
</comment>
<evidence type="ECO:0000256" key="1">
    <source>
        <dbReference type="ARBA" id="ARBA00004141"/>
    </source>
</evidence>
<dbReference type="PANTHER" id="PTHR32089">
    <property type="entry name" value="METHYL-ACCEPTING CHEMOTAXIS PROTEIN MCPB"/>
    <property type="match status" value="1"/>
</dbReference>
<evidence type="ECO:0000259" key="11">
    <source>
        <dbReference type="PROSITE" id="PS50885"/>
    </source>
</evidence>
<dbReference type="Proteomes" id="UP000036102">
    <property type="component" value="Unassembled WGS sequence"/>
</dbReference>
<sequence length="616" mass="65607">MLNSLSSMSIGRKLTLGFSLIILLAGLVGAVALIQLDTYGKRVNVVNQASEMESLLLEARVSEKNFTMTGNREELEEAARFSASASEIAGSLNSQLAAPEDLALLATIQSGEDQYAELLSRLANLRTSLDTSIAQLEESARIAASRLSTEAQLYVAEGALKKMRGYERNFLIQKEAEAIARFEQESRRAIESIGASFASEGTKEEVTGLLTIYSDTFKTASGKVQQLADTETRMVETVRNIIAAAKTLQNAQLEKMQQDRQQAVVLITIAILAALVLGSLIAWALARDTIRPLKQALDVANAVASGDLRSDVSSARRDELGQLLNALGKMTSGLRSLVAAINDNASHIAASSSQLSGITSQNQQGVMEQKDQTDQVATAMNEMVATVGEVARNAEQASSAASDASNKALAGEQTVKHTLGRVTELNQQLATVQQRLNTLQADTRNIGTVLDVIKSVAEQTNLLALNAAIEAARAGEQGRGFAVVADEVRSLAQRTQSSAAEIESLISNLVNSAEETVTVMDTGASLANDTLATARDTGEAIQLITRAVDDIVQINQQIATAAEQQTSVAEDINRNITVIRDVSDQSASSTEQVSAASEELARLAEGLSTQIARFKV</sequence>
<dbReference type="InterPro" id="IPR004090">
    <property type="entry name" value="Chemotax_Me-accpt_rcpt"/>
</dbReference>
<dbReference type="InterPro" id="IPR003660">
    <property type="entry name" value="HAMP_dom"/>
</dbReference>
<dbReference type="SMART" id="SM00304">
    <property type="entry name" value="HAMP"/>
    <property type="match status" value="1"/>
</dbReference>
<evidence type="ECO:0000313" key="12">
    <source>
        <dbReference type="EMBL" id="KMQ73067.1"/>
    </source>
</evidence>
<dbReference type="PROSITE" id="PS50885">
    <property type="entry name" value="HAMP"/>
    <property type="match status" value="1"/>
</dbReference>
<dbReference type="Pfam" id="PF00672">
    <property type="entry name" value="HAMP"/>
    <property type="match status" value="1"/>
</dbReference>
<dbReference type="Gene3D" id="1.10.287.950">
    <property type="entry name" value="Methyl-accepting chemotaxis protein"/>
    <property type="match status" value="1"/>
</dbReference>
<keyword evidence="4 9" id="KW-1133">Transmembrane helix</keyword>
<keyword evidence="5 9" id="KW-0472">Membrane</keyword>
<organism evidence="12 13">
    <name type="scientific">Marinobacter subterrani</name>
    <dbReference type="NCBI Taxonomy" id="1658765"/>
    <lineage>
        <taxon>Bacteria</taxon>
        <taxon>Pseudomonadati</taxon>
        <taxon>Pseudomonadota</taxon>
        <taxon>Gammaproteobacteria</taxon>
        <taxon>Pseudomonadales</taxon>
        <taxon>Marinobacteraceae</taxon>
        <taxon>Marinobacter</taxon>
    </lineage>
</organism>
<dbReference type="FunFam" id="1.10.287.950:FF:000001">
    <property type="entry name" value="Methyl-accepting chemotaxis sensory transducer"/>
    <property type="match status" value="1"/>
</dbReference>
<dbReference type="SMART" id="SM01358">
    <property type="entry name" value="HBM"/>
    <property type="match status" value="1"/>
</dbReference>
<dbReference type="PATRIC" id="fig|1658765.3.peg.3528"/>
<dbReference type="GO" id="GO:0006935">
    <property type="term" value="P:chemotaxis"/>
    <property type="evidence" value="ECO:0007669"/>
    <property type="project" value="UniProtKB-KW"/>
</dbReference>
<evidence type="ECO:0000256" key="8">
    <source>
        <dbReference type="PROSITE-ProRule" id="PRU00284"/>
    </source>
</evidence>
<evidence type="ECO:0000256" key="5">
    <source>
        <dbReference type="ARBA" id="ARBA00023136"/>
    </source>
</evidence>
<protein>
    <submittedName>
        <fullName evidence="12">Methyl-accepting chemotaxis protein</fullName>
    </submittedName>
</protein>